<evidence type="ECO:0000313" key="4">
    <source>
        <dbReference type="EMBL" id="KAG8183766.1"/>
    </source>
</evidence>
<reference evidence="4 5" key="1">
    <citation type="journal article" date="2022" name="Nat. Ecol. Evol.">
        <title>A masculinizing supergene underlies an exaggerated male reproductive morph in a spider.</title>
        <authorList>
            <person name="Hendrickx F."/>
            <person name="De Corte Z."/>
            <person name="Sonet G."/>
            <person name="Van Belleghem S.M."/>
            <person name="Kostlbacher S."/>
            <person name="Vangestel C."/>
        </authorList>
    </citation>
    <scope>NUCLEOTIDE SEQUENCE [LARGE SCALE GENOMIC DNA]</scope>
    <source>
        <strain evidence="4">W744_W776</strain>
    </source>
</reference>
<proteinExistence type="predicted"/>
<dbReference type="EMBL" id="JAFNEN010000406">
    <property type="protein sequence ID" value="KAG8183766.1"/>
    <property type="molecule type" value="Genomic_DNA"/>
</dbReference>
<sequence>MNSFLVINGILFVAFFEISSAFINGFPKEQCDEMDPTKIKLSGAGSNKGAQEAENATDFTSEDGTPTSVQLSDSLNLYRIVTSSPKYRRGRTMDIINGILFVAFFEISSAFINGFPKEQCDEMDPTKIKLSGAGSNKGAQEAENATDFTSEDGTPTSVQLSDSLNLYRIVTSSPKYRRGRTMDITIRGPDFNAFMLQVRKIGSDERRGVDQIIRVGEFVEWPANLKPVVCDKGLPPTALTNKDYKQKSGVTFKWKAPKEDVGDVQVVARFVAAEEYWQLTESREIPMNEFPVNLKNCGKAKSCILYSENQPSCHEDNCDYILTYSVVNSTSVEFVLGGTSKGDQNYLAVGFSASPEALTMKTIACMRAKTVAEIKYFTFDTIEEGLVEYPLHMDNKKMDLDGDRMWCSFIVPMVTHNEEGHGLDLSVPMYHVYMRGTTNYTKSANYPILPSKLLISKNEIAVDKIKLQYHTMEKPKESSANQIYTTLPVLVIFVFIVDVLQKAKKIL</sequence>
<evidence type="ECO:0000259" key="3">
    <source>
        <dbReference type="Pfam" id="PF02014"/>
    </source>
</evidence>
<evidence type="ECO:0000256" key="1">
    <source>
        <dbReference type="SAM" id="MobiDB-lite"/>
    </source>
</evidence>
<organism evidence="4 5">
    <name type="scientific">Oedothorax gibbosus</name>
    <dbReference type="NCBI Taxonomy" id="931172"/>
    <lineage>
        <taxon>Eukaryota</taxon>
        <taxon>Metazoa</taxon>
        <taxon>Ecdysozoa</taxon>
        <taxon>Arthropoda</taxon>
        <taxon>Chelicerata</taxon>
        <taxon>Arachnida</taxon>
        <taxon>Araneae</taxon>
        <taxon>Araneomorphae</taxon>
        <taxon>Entelegynae</taxon>
        <taxon>Araneoidea</taxon>
        <taxon>Linyphiidae</taxon>
        <taxon>Erigoninae</taxon>
        <taxon>Oedothorax</taxon>
    </lineage>
</organism>
<evidence type="ECO:0000256" key="2">
    <source>
        <dbReference type="SAM" id="Phobius"/>
    </source>
</evidence>
<gene>
    <name evidence="4" type="ORF">JTE90_002403</name>
</gene>
<dbReference type="GO" id="GO:0016020">
    <property type="term" value="C:membrane"/>
    <property type="evidence" value="ECO:0007669"/>
    <property type="project" value="TreeGrafter"/>
</dbReference>
<dbReference type="Proteomes" id="UP000827092">
    <property type="component" value="Unassembled WGS sequence"/>
</dbReference>
<name>A0AAV6UKE0_9ARAC</name>
<accession>A0AAV6UKE0</accession>
<feature type="domain" description="Reelin" evidence="3">
    <location>
        <begin position="163"/>
        <end position="277"/>
    </location>
</feature>
<dbReference type="CDD" id="cd08544">
    <property type="entry name" value="Reeler"/>
    <property type="match status" value="1"/>
</dbReference>
<dbReference type="Pfam" id="PF02014">
    <property type="entry name" value="Reeler"/>
    <property type="match status" value="1"/>
</dbReference>
<keyword evidence="2" id="KW-0472">Membrane</keyword>
<feature type="transmembrane region" description="Helical" evidence="2">
    <location>
        <begin position="95"/>
        <end position="115"/>
    </location>
</feature>
<dbReference type="InterPro" id="IPR051237">
    <property type="entry name" value="Ferric-chelate_Red/DefProt"/>
</dbReference>
<feature type="region of interest" description="Disordered" evidence="1">
    <location>
        <begin position="126"/>
        <end position="158"/>
    </location>
</feature>
<dbReference type="AlphaFoldDB" id="A0AAV6UKE0"/>
<keyword evidence="2" id="KW-1133">Transmembrane helix</keyword>
<keyword evidence="5" id="KW-1185">Reference proteome</keyword>
<feature type="compositionally biased region" description="Polar residues" evidence="1">
    <location>
        <begin position="146"/>
        <end position="158"/>
    </location>
</feature>
<dbReference type="InterPro" id="IPR002861">
    <property type="entry name" value="Reeler_dom"/>
</dbReference>
<evidence type="ECO:0000313" key="5">
    <source>
        <dbReference type="Proteomes" id="UP000827092"/>
    </source>
</evidence>
<dbReference type="Gene3D" id="2.60.40.4060">
    <property type="entry name" value="Reeler domain"/>
    <property type="match status" value="1"/>
</dbReference>
<dbReference type="PANTHER" id="PTHR45828">
    <property type="entry name" value="CYTOCHROME B561/FERRIC REDUCTASE TRANSMEMBRANE"/>
    <property type="match status" value="1"/>
</dbReference>
<comment type="caution">
    <text evidence="4">The sequence shown here is derived from an EMBL/GenBank/DDBJ whole genome shotgun (WGS) entry which is preliminary data.</text>
</comment>
<keyword evidence="2" id="KW-0812">Transmembrane</keyword>
<feature type="compositionally biased region" description="Polar residues" evidence="1">
    <location>
        <begin position="57"/>
        <end position="69"/>
    </location>
</feature>
<feature type="transmembrane region" description="Helical" evidence="2">
    <location>
        <begin position="6"/>
        <end position="26"/>
    </location>
</feature>
<feature type="region of interest" description="Disordered" evidence="1">
    <location>
        <begin position="37"/>
        <end position="69"/>
    </location>
</feature>
<dbReference type="PANTHER" id="PTHR45828:SF33">
    <property type="entry name" value="DOMON DOMAIN-CONTAINING PROTEIN"/>
    <property type="match status" value="1"/>
</dbReference>
<protein>
    <recommendedName>
        <fullName evidence="3">Reelin domain-containing protein</fullName>
    </recommendedName>
</protein>
<dbReference type="InterPro" id="IPR042307">
    <property type="entry name" value="Reeler_sf"/>
</dbReference>